<dbReference type="AlphaFoldDB" id="R7V2F9"/>
<accession>R7V2F9</accession>
<dbReference type="Proteomes" id="UP000014760">
    <property type="component" value="Unassembled WGS sequence"/>
</dbReference>
<sequence length="262" mass="30197">MPTVGVEVRGEVEKVKEVVRVEIKRTSKGGEKKEGYGPMVYGLQKKEGRTNKEIIGDVLQVLGRKGKPQEVFRMRERVVGLDQWWWSLDRSRRRRKCWRGRYRDKGPFRALTTQFKAAIATFVFISVSEFGKKQRLPLRFFRSTSGSDQPSRRVEMGDQAKVPQGNRYRTGHPKIVEIKRTSKGGEKKEGYGPMVYGLQKKEGRTNKEIIGDVLQLDLSREEREVVKNKRVERKKQKEREKEEGGKSGGELSGRNRDGKEGN</sequence>
<feature type="compositionally biased region" description="Basic and acidic residues" evidence="1">
    <location>
        <begin position="253"/>
        <end position="262"/>
    </location>
</feature>
<evidence type="ECO:0000313" key="2">
    <source>
        <dbReference type="EMBL" id="ELU13043.1"/>
    </source>
</evidence>
<gene>
    <name evidence="2" type="ORF">CAPTEDRAFT_203817</name>
</gene>
<dbReference type="EnsemblMetazoa" id="CapteT203817">
    <property type="protein sequence ID" value="CapteP203817"/>
    <property type="gene ID" value="CapteG203817"/>
</dbReference>
<feature type="region of interest" description="Disordered" evidence="1">
    <location>
        <begin position="143"/>
        <end position="168"/>
    </location>
</feature>
<reference evidence="3" key="3">
    <citation type="submission" date="2015-06" db="UniProtKB">
        <authorList>
            <consortium name="EnsemblMetazoa"/>
        </authorList>
    </citation>
    <scope>IDENTIFICATION</scope>
</reference>
<evidence type="ECO:0000313" key="4">
    <source>
        <dbReference type="Proteomes" id="UP000014760"/>
    </source>
</evidence>
<evidence type="ECO:0000313" key="3">
    <source>
        <dbReference type="EnsemblMetazoa" id="CapteP203817"/>
    </source>
</evidence>
<dbReference type="HOGENOM" id="CLU_1062612_0_0_1"/>
<dbReference type="EMBL" id="AMQN01019267">
    <property type="status" value="NOT_ANNOTATED_CDS"/>
    <property type="molecule type" value="Genomic_DNA"/>
</dbReference>
<reference evidence="4" key="1">
    <citation type="submission" date="2012-12" db="EMBL/GenBank/DDBJ databases">
        <authorList>
            <person name="Hellsten U."/>
            <person name="Grimwood J."/>
            <person name="Chapman J.A."/>
            <person name="Shapiro H."/>
            <person name="Aerts A."/>
            <person name="Otillar R.P."/>
            <person name="Terry A.Y."/>
            <person name="Boore J.L."/>
            <person name="Simakov O."/>
            <person name="Marletaz F."/>
            <person name="Cho S.-J."/>
            <person name="Edsinger-Gonzales E."/>
            <person name="Havlak P."/>
            <person name="Kuo D.-H."/>
            <person name="Larsson T."/>
            <person name="Lv J."/>
            <person name="Arendt D."/>
            <person name="Savage R."/>
            <person name="Osoegawa K."/>
            <person name="de Jong P."/>
            <person name="Lindberg D.R."/>
            <person name="Seaver E.C."/>
            <person name="Weisblat D.A."/>
            <person name="Putnam N.H."/>
            <person name="Grigoriev I.V."/>
            <person name="Rokhsar D.S."/>
        </authorList>
    </citation>
    <scope>NUCLEOTIDE SEQUENCE</scope>
    <source>
        <strain evidence="4">I ESC-2004</strain>
    </source>
</reference>
<reference evidence="2 4" key="2">
    <citation type="journal article" date="2013" name="Nature">
        <title>Insights into bilaterian evolution from three spiralian genomes.</title>
        <authorList>
            <person name="Simakov O."/>
            <person name="Marletaz F."/>
            <person name="Cho S.J."/>
            <person name="Edsinger-Gonzales E."/>
            <person name="Havlak P."/>
            <person name="Hellsten U."/>
            <person name="Kuo D.H."/>
            <person name="Larsson T."/>
            <person name="Lv J."/>
            <person name="Arendt D."/>
            <person name="Savage R."/>
            <person name="Osoegawa K."/>
            <person name="de Jong P."/>
            <person name="Grimwood J."/>
            <person name="Chapman J.A."/>
            <person name="Shapiro H."/>
            <person name="Aerts A."/>
            <person name="Otillar R.P."/>
            <person name="Terry A.Y."/>
            <person name="Boore J.L."/>
            <person name="Grigoriev I.V."/>
            <person name="Lindberg D.R."/>
            <person name="Seaver E.C."/>
            <person name="Weisblat D.A."/>
            <person name="Putnam N.H."/>
            <person name="Rokhsar D.S."/>
        </authorList>
    </citation>
    <scope>NUCLEOTIDE SEQUENCE</scope>
    <source>
        <strain evidence="2 4">I ESC-2004</strain>
    </source>
</reference>
<dbReference type="EMBL" id="AMQN01019268">
    <property type="status" value="NOT_ANNOTATED_CDS"/>
    <property type="molecule type" value="Genomic_DNA"/>
</dbReference>
<proteinExistence type="predicted"/>
<evidence type="ECO:0000256" key="1">
    <source>
        <dbReference type="SAM" id="MobiDB-lite"/>
    </source>
</evidence>
<feature type="region of interest" description="Disordered" evidence="1">
    <location>
        <begin position="224"/>
        <end position="262"/>
    </location>
</feature>
<protein>
    <submittedName>
        <fullName evidence="2 3">Uncharacterized protein</fullName>
    </submittedName>
</protein>
<name>R7V2F9_CAPTE</name>
<keyword evidence="4" id="KW-1185">Reference proteome</keyword>
<organism evidence="2">
    <name type="scientific">Capitella teleta</name>
    <name type="common">Polychaete worm</name>
    <dbReference type="NCBI Taxonomy" id="283909"/>
    <lineage>
        <taxon>Eukaryota</taxon>
        <taxon>Metazoa</taxon>
        <taxon>Spiralia</taxon>
        <taxon>Lophotrochozoa</taxon>
        <taxon>Annelida</taxon>
        <taxon>Polychaeta</taxon>
        <taxon>Sedentaria</taxon>
        <taxon>Scolecida</taxon>
        <taxon>Capitellidae</taxon>
        <taxon>Capitella</taxon>
    </lineage>
</organism>
<dbReference type="EMBL" id="KB295524">
    <property type="protein sequence ID" value="ELU13043.1"/>
    <property type="molecule type" value="Genomic_DNA"/>
</dbReference>
<feature type="compositionally biased region" description="Basic and acidic residues" evidence="1">
    <location>
        <begin position="224"/>
        <end position="245"/>
    </location>
</feature>